<accession>A0A7S2EPY0</accession>
<proteinExistence type="predicted"/>
<name>A0A7S2EPY0_TRICV</name>
<gene>
    <name evidence="2" type="ORF">OSIN01602_LOCUS15067</name>
</gene>
<organism evidence="2">
    <name type="scientific">Trieres chinensis</name>
    <name type="common">Marine centric diatom</name>
    <name type="synonym">Odontella sinensis</name>
    <dbReference type="NCBI Taxonomy" id="1514140"/>
    <lineage>
        <taxon>Eukaryota</taxon>
        <taxon>Sar</taxon>
        <taxon>Stramenopiles</taxon>
        <taxon>Ochrophyta</taxon>
        <taxon>Bacillariophyta</taxon>
        <taxon>Mediophyceae</taxon>
        <taxon>Biddulphiophycidae</taxon>
        <taxon>Eupodiscales</taxon>
        <taxon>Parodontellaceae</taxon>
        <taxon>Trieres</taxon>
    </lineage>
</organism>
<evidence type="ECO:0000313" key="2">
    <source>
        <dbReference type="EMBL" id="CAD9349595.1"/>
    </source>
</evidence>
<protein>
    <submittedName>
        <fullName evidence="2">Uncharacterized protein</fullName>
    </submittedName>
</protein>
<feature type="compositionally biased region" description="Low complexity" evidence="1">
    <location>
        <begin position="102"/>
        <end position="115"/>
    </location>
</feature>
<evidence type="ECO:0000256" key="1">
    <source>
        <dbReference type="SAM" id="MobiDB-lite"/>
    </source>
</evidence>
<dbReference type="EMBL" id="HBGO01026274">
    <property type="protein sequence ID" value="CAD9349595.1"/>
    <property type="molecule type" value="Transcribed_RNA"/>
</dbReference>
<dbReference type="AlphaFoldDB" id="A0A7S2EPY0"/>
<feature type="region of interest" description="Disordered" evidence="1">
    <location>
        <begin position="62"/>
        <end position="122"/>
    </location>
</feature>
<sequence>MRGLSTESAGLPPWERDFFRQLMLHESSKGLVNSSMGTNEREVSNGPISDLAVESAIAAAAGAAGVPQLARSGPGIPSHNGHEAANREMTATAPLPPPHLSPSPSDGSLSSGSDSETQQQRF</sequence>
<reference evidence="2" key="1">
    <citation type="submission" date="2021-01" db="EMBL/GenBank/DDBJ databases">
        <authorList>
            <person name="Corre E."/>
            <person name="Pelletier E."/>
            <person name="Niang G."/>
            <person name="Scheremetjew M."/>
            <person name="Finn R."/>
            <person name="Kale V."/>
            <person name="Holt S."/>
            <person name="Cochrane G."/>
            <person name="Meng A."/>
            <person name="Brown T."/>
            <person name="Cohen L."/>
        </authorList>
    </citation>
    <scope>NUCLEOTIDE SEQUENCE</scope>
    <source>
        <strain evidence="2">Grunow 1884</strain>
    </source>
</reference>